<dbReference type="OrthoDB" id="1879366at2759"/>
<keyword evidence="4" id="KW-0479">Metal-binding</keyword>
<evidence type="ECO:0000256" key="6">
    <source>
        <dbReference type="ARBA" id="ARBA00024223"/>
    </source>
</evidence>
<dbReference type="InterPro" id="IPR036511">
    <property type="entry name" value="TGT-like_sf"/>
</dbReference>
<proteinExistence type="predicted"/>
<dbReference type="Pfam" id="PF00107">
    <property type="entry name" value="ADH_zinc_N"/>
    <property type="match status" value="1"/>
</dbReference>
<dbReference type="CTD" id="25344042"/>
<evidence type="ECO:0000259" key="7">
    <source>
        <dbReference type="SMART" id="SM00829"/>
    </source>
</evidence>
<evidence type="ECO:0000313" key="9">
    <source>
        <dbReference type="Proteomes" id="UP000053676"/>
    </source>
</evidence>
<dbReference type="InterPro" id="IPR004803">
    <property type="entry name" value="TGT"/>
</dbReference>
<dbReference type="InterPro" id="IPR036291">
    <property type="entry name" value="NAD(P)-bd_dom_sf"/>
</dbReference>
<dbReference type="EC" id="2.4.2.64" evidence="6"/>
<dbReference type="AlphaFoldDB" id="W2SXN5"/>
<dbReference type="InterPro" id="IPR011032">
    <property type="entry name" value="GroES-like_sf"/>
</dbReference>
<reference evidence="9" key="1">
    <citation type="journal article" date="2014" name="Nat. Genet.">
        <title>Genome of the human hookworm Necator americanus.</title>
        <authorList>
            <person name="Tang Y.T."/>
            <person name="Gao X."/>
            <person name="Rosa B.A."/>
            <person name="Abubucker S."/>
            <person name="Hallsworth-Pepin K."/>
            <person name="Martin J."/>
            <person name="Tyagi R."/>
            <person name="Heizer E."/>
            <person name="Zhang X."/>
            <person name="Bhonagiri-Palsikar V."/>
            <person name="Minx P."/>
            <person name="Warren W.C."/>
            <person name="Wang Q."/>
            <person name="Zhan B."/>
            <person name="Hotez P.J."/>
            <person name="Sternberg P.W."/>
            <person name="Dougall A."/>
            <person name="Gaze S.T."/>
            <person name="Mulvenna J."/>
            <person name="Sotillo J."/>
            <person name="Ranganathan S."/>
            <person name="Rabelo E.M."/>
            <person name="Wilson R.K."/>
            <person name="Felgner P.L."/>
            <person name="Bethony J."/>
            <person name="Hawdon J.M."/>
            <person name="Gasser R.B."/>
            <person name="Loukas A."/>
            <person name="Mitreva M."/>
        </authorList>
    </citation>
    <scope>NUCLEOTIDE SEQUENCE [LARGE SCALE GENOMIC DNA]</scope>
</reference>
<evidence type="ECO:0000256" key="4">
    <source>
        <dbReference type="ARBA" id="ARBA00022723"/>
    </source>
</evidence>
<dbReference type="SUPFAM" id="SSF51713">
    <property type="entry name" value="tRNA-guanine transglycosylase"/>
    <property type="match status" value="1"/>
</dbReference>
<keyword evidence="3" id="KW-0819">tRNA processing</keyword>
<dbReference type="InterPro" id="IPR013154">
    <property type="entry name" value="ADH-like_N"/>
</dbReference>
<dbReference type="Pfam" id="PF08240">
    <property type="entry name" value="ADH_N"/>
    <property type="match status" value="1"/>
</dbReference>
<dbReference type="InterPro" id="IPR013149">
    <property type="entry name" value="ADH-like_C"/>
</dbReference>
<dbReference type="SUPFAM" id="SSF50129">
    <property type="entry name" value="GroES-like"/>
    <property type="match status" value="1"/>
</dbReference>
<dbReference type="GO" id="GO:0046872">
    <property type="term" value="F:metal ion binding"/>
    <property type="evidence" value="ECO:0007669"/>
    <property type="project" value="UniProtKB-KW"/>
</dbReference>
<dbReference type="Gene3D" id="3.90.180.10">
    <property type="entry name" value="Medium-chain alcohol dehydrogenases, catalytic domain"/>
    <property type="match status" value="1"/>
</dbReference>
<dbReference type="GO" id="GO:0006400">
    <property type="term" value="P:tRNA modification"/>
    <property type="evidence" value="ECO:0007669"/>
    <property type="project" value="InterPro"/>
</dbReference>
<evidence type="ECO:0000256" key="2">
    <source>
        <dbReference type="ARBA" id="ARBA00022679"/>
    </source>
</evidence>
<dbReference type="KEGG" id="nai:NECAME_04010"/>
<organism evidence="8 9">
    <name type="scientific">Necator americanus</name>
    <name type="common">Human hookworm</name>
    <dbReference type="NCBI Taxonomy" id="51031"/>
    <lineage>
        <taxon>Eukaryota</taxon>
        <taxon>Metazoa</taxon>
        <taxon>Ecdysozoa</taxon>
        <taxon>Nematoda</taxon>
        <taxon>Chromadorea</taxon>
        <taxon>Rhabditida</taxon>
        <taxon>Rhabditina</taxon>
        <taxon>Rhabditomorpha</taxon>
        <taxon>Strongyloidea</taxon>
        <taxon>Ancylostomatidae</taxon>
        <taxon>Bunostominae</taxon>
        <taxon>Necator</taxon>
    </lineage>
</organism>
<keyword evidence="5" id="KW-0862">Zinc</keyword>
<dbReference type="PANTHER" id="PTHR43530:SF1">
    <property type="entry name" value="QUEUINE TRNA-RIBOSYLTRANSFERASE CATALYTIC SUBUNIT 1"/>
    <property type="match status" value="1"/>
</dbReference>
<gene>
    <name evidence="8" type="ORF">NECAME_04010</name>
</gene>
<dbReference type="EMBL" id="KI660355">
    <property type="protein sequence ID" value="ETN74524.1"/>
    <property type="molecule type" value="Genomic_DNA"/>
</dbReference>
<dbReference type="FunFam" id="3.90.180.10:FF:000055">
    <property type="entry name" value="GroES-like protein"/>
    <property type="match status" value="1"/>
</dbReference>
<dbReference type="Proteomes" id="UP000053676">
    <property type="component" value="Unassembled WGS sequence"/>
</dbReference>
<accession>W2SXN5</accession>
<dbReference type="Gene3D" id="3.20.20.105">
    <property type="entry name" value="Queuine tRNA-ribosyltransferase-like"/>
    <property type="match status" value="1"/>
</dbReference>
<dbReference type="NCBIfam" id="TIGR00430">
    <property type="entry name" value="Q_tRNA_tgt"/>
    <property type="match status" value="1"/>
</dbReference>
<dbReference type="NCBIfam" id="TIGR00449">
    <property type="entry name" value="tgt_general"/>
    <property type="match status" value="1"/>
</dbReference>
<dbReference type="STRING" id="51031.W2SXN5"/>
<keyword evidence="1" id="KW-0328">Glycosyltransferase</keyword>
<dbReference type="GeneID" id="25344042"/>
<dbReference type="SUPFAM" id="SSF51735">
    <property type="entry name" value="NAD(P)-binding Rossmann-fold domains"/>
    <property type="match status" value="1"/>
</dbReference>
<dbReference type="SMART" id="SM00829">
    <property type="entry name" value="PKS_ER"/>
    <property type="match status" value="1"/>
</dbReference>
<keyword evidence="2" id="KW-0808">Transferase</keyword>
<evidence type="ECO:0000256" key="3">
    <source>
        <dbReference type="ARBA" id="ARBA00022694"/>
    </source>
</evidence>
<feature type="domain" description="Enoyl reductase (ER)" evidence="7">
    <location>
        <begin position="15"/>
        <end position="348"/>
    </location>
</feature>
<protein>
    <recommendedName>
        <fullName evidence="6">tRNA-guanosine(34) queuine transglycosylase</fullName>
        <ecNumber evidence="6">2.4.2.64</ecNumber>
    </recommendedName>
</protein>
<dbReference type="Pfam" id="PF01702">
    <property type="entry name" value="TGT"/>
    <property type="match status" value="1"/>
</dbReference>
<dbReference type="InterPro" id="IPR020843">
    <property type="entry name" value="ER"/>
</dbReference>
<dbReference type="PANTHER" id="PTHR43530">
    <property type="entry name" value="QUEUINE TRNA-RIBOSYLTRANSFERASE CATALYTIC SUBUNIT 1"/>
    <property type="match status" value="1"/>
</dbReference>
<evidence type="ECO:0000256" key="1">
    <source>
        <dbReference type="ARBA" id="ARBA00022676"/>
    </source>
</evidence>
<dbReference type="InterPro" id="IPR002616">
    <property type="entry name" value="tRNA_ribo_trans-like"/>
</dbReference>
<evidence type="ECO:0000256" key="5">
    <source>
        <dbReference type="ARBA" id="ARBA00022833"/>
    </source>
</evidence>
<dbReference type="GO" id="GO:0005829">
    <property type="term" value="C:cytosol"/>
    <property type="evidence" value="ECO:0007669"/>
    <property type="project" value="TreeGrafter"/>
</dbReference>
<evidence type="ECO:0000313" key="8">
    <source>
        <dbReference type="EMBL" id="ETN74524.1"/>
    </source>
</evidence>
<dbReference type="GO" id="GO:0008479">
    <property type="term" value="F:tRNA-guanosine(34) queuine transglycosylase activity"/>
    <property type="evidence" value="ECO:0007669"/>
    <property type="project" value="UniProtKB-EC"/>
</dbReference>
<sequence>MSVTRNRRISLGSPKDLKEVKFFDEEPIPDVPPKGARVKVCYAGVCLTDREVTNTKQARVTNGIKDTSLFPGYEVSGVVESFGTECTPEEYDLKVGDKVIVWPTDEMCSHGYADYVAVPTLHFLVKIPDSLSMHVASILPAGATWALSAVLQARPIVEAFSQSKGFCNILIVGAGGLGLWLLKLAKHFLAAHNDRKIRLMVADAKEERLCLAERNGADFVVHWDDSEFEEYLIMRTKDVARTGVNVVFDFVTSPRTVTRSLKCLAEGGVLFVGGLSGLDVQLPIKLVAKNRLAIMGVTRGSIEQLKNLVHLIAGGQIEAPDYRVYPVNQASQVLKQLSMSEVEGRAILEVCDPEAALDPSKAEAEKSRDCRYEVRGAASNRSSSTWFTDLATLSSQNTSVHACWNTRNDEAANSGHSAIRLSAVYFVKHTIRITVEGILPEQLVAMDCRILLCNTYHLGHRPGHERVRKAGGLHKMINWPRSILTDSGGFQMVSLSKLMSVDEHGVNFESPHTAEQMSLTPEMSIEIQQALGADVMMQLDHVVHVLTTGDVVEEAMQRSIRWMDRCEKAHTRSDQALFPIVQGGLDLNLRKKCTEEMAKRAKVFKGVFLMKMLPSCCEALPPHLPRYVMGVGFPVDLVICLLLGADMFDCVYPTRTARFGTAMVRRGGLLHLNQKKFAEDFEPIEKDCDCNTCQTYSRAFIHAVINKETIGCHLLSVHNIRHQLRLMEDVREAIDTGKVEQFLGQFLRTYYQEEPIPEWVRDAVAFMGYDINS</sequence>
<name>W2SXN5_NECAM</name>
<keyword evidence="9" id="KW-1185">Reference proteome</keyword>
<dbReference type="GO" id="GO:0016491">
    <property type="term" value="F:oxidoreductase activity"/>
    <property type="evidence" value="ECO:0007669"/>
    <property type="project" value="InterPro"/>
</dbReference>